<reference evidence="4 5" key="1">
    <citation type="submission" date="2019-01" db="EMBL/GenBank/DDBJ databases">
        <title>Genome sequence of Bacillus glycinifermentans SRCM103574.</title>
        <authorList>
            <person name="Kong H.-J."/>
            <person name="Jeong S.-Y."/>
            <person name="Jeong D.-Y."/>
        </authorList>
    </citation>
    <scope>NUCLEOTIDE SEQUENCE [LARGE SCALE GENOMIC DNA]</scope>
    <source>
        <strain evidence="4 5">SRCM103574</strain>
    </source>
</reference>
<organism evidence="4 5">
    <name type="scientific">Bacillus glycinifermentans</name>
    <dbReference type="NCBI Taxonomy" id="1664069"/>
    <lineage>
        <taxon>Bacteria</taxon>
        <taxon>Bacillati</taxon>
        <taxon>Bacillota</taxon>
        <taxon>Bacilli</taxon>
        <taxon>Bacillales</taxon>
        <taxon>Bacillaceae</taxon>
        <taxon>Bacillus</taxon>
    </lineage>
</organism>
<evidence type="ECO:0000313" key="4">
    <source>
        <dbReference type="EMBL" id="QAT66252.1"/>
    </source>
</evidence>
<dbReference type="RefSeq" id="WP_046131492.1">
    <property type="nucleotide sequence ID" value="NZ_CP035232.1"/>
</dbReference>
<dbReference type="InterPro" id="IPR009988">
    <property type="entry name" value="DUF1510"/>
</dbReference>
<keyword evidence="2" id="KW-0472">Membrane</keyword>
<dbReference type="AlphaFoldDB" id="A0AAJ4D3T0"/>
<feature type="region of interest" description="Disordered" evidence="1">
    <location>
        <begin position="47"/>
        <end position="155"/>
    </location>
</feature>
<dbReference type="GeneID" id="82854174"/>
<protein>
    <submittedName>
        <fullName evidence="4">DUF1510 family protein</fullName>
    </submittedName>
</protein>
<evidence type="ECO:0000259" key="3">
    <source>
        <dbReference type="Pfam" id="PF07423"/>
    </source>
</evidence>
<feature type="compositionally biased region" description="Polar residues" evidence="1">
    <location>
        <begin position="142"/>
        <end position="155"/>
    </location>
</feature>
<feature type="domain" description="DUF1510" evidence="3">
    <location>
        <begin position="132"/>
        <end position="224"/>
    </location>
</feature>
<keyword evidence="2" id="KW-1133">Transmembrane helix</keyword>
<feature type="transmembrane region" description="Helical" evidence="2">
    <location>
        <begin position="21"/>
        <end position="44"/>
    </location>
</feature>
<accession>A0AAJ4D3T0</accession>
<keyword evidence="2" id="KW-0812">Transmembrane</keyword>
<gene>
    <name evidence="4" type="ORF">EQZ20_15990</name>
</gene>
<dbReference type="Proteomes" id="UP000288675">
    <property type="component" value="Chromosome"/>
</dbReference>
<evidence type="ECO:0000256" key="2">
    <source>
        <dbReference type="SAM" id="Phobius"/>
    </source>
</evidence>
<sequence length="225" mass="24694">MNLSKTRESRFENRDKRRKANLVLNILIGIVLVLIVVVASSLMMNSPKEQTQQDVSKNDKTTEAPASDNKKQTSDEDVKDKEKADSDKKDTSDSDSEKDKDTASDEEKSTDDPFKGAKVTEGGSSANVEKTIVNPNWKPVGTKQSGEHTATYDSSSQDWAEMLEAISYATGVSEDNMTVVWLGNNGSPQDAKGTIRAKDSGDKYSVAITWVDGKGWKPTKVEKLK</sequence>
<feature type="compositionally biased region" description="Basic and acidic residues" evidence="1">
    <location>
        <begin position="56"/>
        <end position="115"/>
    </location>
</feature>
<dbReference type="Pfam" id="PF07423">
    <property type="entry name" value="DUF1510"/>
    <property type="match status" value="1"/>
</dbReference>
<evidence type="ECO:0000313" key="5">
    <source>
        <dbReference type="Proteomes" id="UP000288675"/>
    </source>
</evidence>
<proteinExistence type="predicted"/>
<evidence type="ECO:0000256" key="1">
    <source>
        <dbReference type="SAM" id="MobiDB-lite"/>
    </source>
</evidence>
<dbReference type="EMBL" id="CP035232">
    <property type="protein sequence ID" value="QAT66252.1"/>
    <property type="molecule type" value="Genomic_DNA"/>
</dbReference>
<name>A0AAJ4D3T0_9BACI</name>